<gene>
    <name evidence="2" type="ORF">B0T14DRAFT_438643</name>
</gene>
<name>A0AA40BU88_9PEZI</name>
<evidence type="ECO:0000313" key="2">
    <source>
        <dbReference type="EMBL" id="KAK0613898.1"/>
    </source>
</evidence>
<feature type="compositionally biased region" description="Low complexity" evidence="1">
    <location>
        <begin position="81"/>
        <end position="103"/>
    </location>
</feature>
<dbReference type="EMBL" id="JAULSU010000006">
    <property type="protein sequence ID" value="KAK0613898.1"/>
    <property type="molecule type" value="Genomic_DNA"/>
</dbReference>
<feature type="region of interest" description="Disordered" evidence="1">
    <location>
        <begin position="1"/>
        <end position="243"/>
    </location>
</feature>
<comment type="caution">
    <text evidence="2">The sequence shown here is derived from an EMBL/GenBank/DDBJ whole genome shotgun (WGS) entry which is preliminary data.</text>
</comment>
<reference evidence="2" key="1">
    <citation type="submission" date="2023-06" db="EMBL/GenBank/DDBJ databases">
        <title>Genome-scale phylogeny and comparative genomics of the fungal order Sordariales.</title>
        <authorList>
            <consortium name="Lawrence Berkeley National Laboratory"/>
            <person name="Hensen N."/>
            <person name="Bonometti L."/>
            <person name="Westerberg I."/>
            <person name="Brannstrom I.O."/>
            <person name="Guillou S."/>
            <person name="Cros-Aarteil S."/>
            <person name="Calhoun S."/>
            <person name="Haridas S."/>
            <person name="Kuo A."/>
            <person name="Mondo S."/>
            <person name="Pangilinan J."/>
            <person name="Riley R."/>
            <person name="Labutti K."/>
            <person name="Andreopoulos B."/>
            <person name="Lipzen A."/>
            <person name="Chen C."/>
            <person name="Yanf M."/>
            <person name="Daum C."/>
            <person name="Ng V."/>
            <person name="Clum A."/>
            <person name="Steindorff A."/>
            <person name="Ohm R."/>
            <person name="Martin F."/>
            <person name="Silar P."/>
            <person name="Natvig D."/>
            <person name="Lalanne C."/>
            <person name="Gautier V."/>
            <person name="Ament-Velasquez S.L."/>
            <person name="Kruys A."/>
            <person name="Hutchinson M.I."/>
            <person name="Powell A.J."/>
            <person name="Barry K."/>
            <person name="Miller A.N."/>
            <person name="Grigoriev I.V."/>
            <person name="Debuchy R."/>
            <person name="Gladieux P."/>
            <person name="Thoren M.H."/>
            <person name="Johannesson H."/>
        </authorList>
    </citation>
    <scope>NUCLEOTIDE SEQUENCE</scope>
    <source>
        <strain evidence="2">CBS 606.72</strain>
    </source>
</reference>
<sequence>MPYSDNLYSALDESDSEPIEHGLNQPEPQGSETHLQRSQGRQVEPDHHWGHGFSGGSGGDDDLDIYDNEELLSPTDGYFNATQSSTATPYSPSSGTSAAATSSNVPRVPNILVEDPSLPRGSTAESKAREADQERLVNGERQRQYQYPYPSRHNNTSSSRWDTGSRTGPDRDAHYTPASSSTYPYPYPATTYTPYTPPRATYDESSLLLPREAPPAYTPSPTSSSSQSPASPTNYSTFPPNVTAAMGRQDETQGLLAHVDELQSMGNPDGMNNMVFTWRDRLRRLVHHHRSARYAKAALIAFLLTLVTIGFVTAAVSGDSNHHHNSTFGSPNGRLKQPQEKPFVPIIGYPGMDPDDGIEWINRGCKDAQTPLDTKQFDVAFGADRKLVIAQGVRKAHEDYTPISTHGYIVIRRITSDSPGPSAVVEAFVNDDRIDIDIDWDADEQTLAVKVPHGVPRNEDATRPCLNLKITVWVPEDGTLDALFVQAVHLNIALMDSLSIYLSDRAKFHSVVGSIMAAATGSSSRDESVMSVGAPDSFRLRSRIIEVTSTSGHIVGSWPLYDYLMIQTVSGNIKVGVEPKEAAKNEPKPAILYINSASGHVDLHEPIHMASEAFNITQALAAAGKGSDIDLRAETVLPPRDYRIEIHTASGYITGAAAFSSSCGIRTTSGNIKLDLLPVLDSSLSGDSGKPAVLKTVSTSGTSSIVVLDPLWVNAQAGSYTPLPSAPPVPPAPPWIPRHQPHSGEDTGASPRDSPAAAPQEQSTADSRALRALTAQHSTTSGDIKANYPGVWEGTISAQTMSGDLSVRGDGVEIISGGGRGWPRRPLVARKGHEKPGFIDVQTVSGGVDILVGHT</sequence>
<feature type="compositionally biased region" description="Acidic residues" evidence="1">
    <location>
        <begin position="59"/>
        <end position="70"/>
    </location>
</feature>
<feature type="region of interest" description="Disordered" evidence="1">
    <location>
        <begin position="320"/>
        <end position="339"/>
    </location>
</feature>
<evidence type="ECO:0000256" key="1">
    <source>
        <dbReference type="SAM" id="MobiDB-lite"/>
    </source>
</evidence>
<dbReference type="AlphaFoldDB" id="A0AA40BU88"/>
<feature type="compositionally biased region" description="Pro residues" evidence="1">
    <location>
        <begin position="724"/>
        <end position="736"/>
    </location>
</feature>
<feature type="compositionally biased region" description="Low complexity" evidence="1">
    <location>
        <begin position="219"/>
        <end position="233"/>
    </location>
</feature>
<feature type="compositionally biased region" description="Low complexity" evidence="1">
    <location>
        <begin position="175"/>
        <end position="200"/>
    </location>
</feature>
<feature type="compositionally biased region" description="Basic and acidic residues" evidence="1">
    <location>
        <begin position="126"/>
        <end position="143"/>
    </location>
</feature>
<keyword evidence="3" id="KW-1185">Reference proteome</keyword>
<feature type="compositionally biased region" description="Polar residues" evidence="1">
    <location>
        <begin position="26"/>
        <end position="41"/>
    </location>
</feature>
<accession>A0AA40BU88</accession>
<proteinExistence type="predicted"/>
<organism evidence="2 3">
    <name type="scientific">Immersiella caudata</name>
    <dbReference type="NCBI Taxonomy" id="314043"/>
    <lineage>
        <taxon>Eukaryota</taxon>
        <taxon>Fungi</taxon>
        <taxon>Dikarya</taxon>
        <taxon>Ascomycota</taxon>
        <taxon>Pezizomycotina</taxon>
        <taxon>Sordariomycetes</taxon>
        <taxon>Sordariomycetidae</taxon>
        <taxon>Sordariales</taxon>
        <taxon>Lasiosphaeriaceae</taxon>
        <taxon>Immersiella</taxon>
    </lineage>
</organism>
<protein>
    <recommendedName>
        <fullName evidence="4">Adhesin domain-containing protein</fullName>
    </recommendedName>
</protein>
<evidence type="ECO:0000313" key="3">
    <source>
        <dbReference type="Proteomes" id="UP001175000"/>
    </source>
</evidence>
<feature type="compositionally biased region" description="Polar residues" evidence="1">
    <location>
        <begin position="152"/>
        <end position="166"/>
    </location>
</feature>
<dbReference type="Proteomes" id="UP001175000">
    <property type="component" value="Unassembled WGS sequence"/>
</dbReference>
<feature type="region of interest" description="Disordered" evidence="1">
    <location>
        <begin position="723"/>
        <end position="767"/>
    </location>
</feature>
<evidence type="ECO:0008006" key="4">
    <source>
        <dbReference type="Google" id="ProtNLM"/>
    </source>
</evidence>